<feature type="region of interest" description="Disordered" evidence="1">
    <location>
        <begin position="365"/>
        <end position="393"/>
    </location>
</feature>
<dbReference type="AlphaFoldDB" id="A0A9W3HDR8"/>
<feature type="region of interest" description="Disordered" evidence="1">
    <location>
        <begin position="1"/>
        <end position="48"/>
    </location>
</feature>
<reference evidence="3" key="1">
    <citation type="submission" date="2025-08" db="UniProtKB">
        <authorList>
            <consortium name="RefSeq"/>
        </authorList>
    </citation>
    <scope>IDENTIFICATION</scope>
    <source>
        <tissue evidence="3">Blood</tissue>
    </source>
</reference>
<feature type="region of interest" description="Disordered" evidence="1">
    <location>
        <begin position="128"/>
        <end position="169"/>
    </location>
</feature>
<name>A0A9W3HDR8_CAMBA</name>
<sequence length="393" mass="43085">MDGWRTPHVTNRELEPTATSMEKTGQVRPEARPSGQGERGELQQCLRGKRRNVRELGRLLIHQGSASGGAPPSAPGGLERRQWGGVARARPSGPRARSPGGAGCSARLLLTVGWLLLARLQSTCGTNVTAFRDPGLDREGEGENEGEEEAGTDSEAENEPQDEAEEDVSNGTIVKEVEFGMCTVTCGIGIREVILTNGCPGGESKCVVRVEECRGPVDCGWGKPLSESLESVRLACVHISPVNRFKYVWRLIRPNQQAIILPNDSAILEVHRDIHPMAYECETLENDEIIASVKFTIYTTAELQMKRSNRPDTDAVLVFVLTIGVVICIFVIFVLIFIIVNWAAVKDFWGAKASTTEVQSELSSMRYKESTSLDQSPTEIPGHEEDALSEWNE</sequence>
<dbReference type="PANTHER" id="PTHR47223:SF1">
    <property type="entry name" value="SPERM ACROSOME MEMBRANE-ASSOCIATED PROTEIN 1"/>
    <property type="match status" value="1"/>
</dbReference>
<dbReference type="InterPro" id="IPR037878">
    <property type="entry name" value="SPACA1"/>
</dbReference>
<feature type="compositionally biased region" description="Low complexity" evidence="1">
    <location>
        <begin position="87"/>
        <end position="99"/>
    </location>
</feature>
<evidence type="ECO:0000256" key="2">
    <source>
        <dbReference type="SAM" id="Phobius"/>
    </source>
</evidence>
<dbReference type="GO" id="GO:0002080">
    <property type="term" value="C:acrosomal membrane"/>
    <property type="evidence" value="ECO:0007669"/>
    <property type="project" value="InterPro"/>
</dbReference>
<evidence type="ECO:0000313" key="3">
    <source>
        <dbReference type="RefSeq" id="XP_045368119.1"/>
    </source>
</evidence>
<feature type="region of interest" description="Disordered" evidence="1">
    <location>
        <begin position="62"/>
        <end position="102"/>
    </location>
</feature>
<keyword evidence="2" id="KW-0812">Transmembrane</keyword>
<accession>A0A9W3HDR8</accession>
<evidence type="ECO:0000256" key="1">
    <source>
        <dbReference type="SAM" id="MobiDB-lite"/>
    </source>
</evidence>
<keyword evidence="2" id="KW-1133">Transmembrane helix</keyword>
<keyword evidence="2" id="KW-0472">Membrane</keyword>
<dbReference type="CDD" id="cd13783">
    <property type="entry name" value="SPACA1"/>
    <property type="match status" value="1"/>
</dbReference>
<feature type="compositionally biased region" description="Low complexity" evidence="1">
    <location>
        <begin position="64"/>
        <end position="77"/>
    </location>
</feature>
<dbReference type="PANTHER" id="PTHR47223">
    <property type="entry name" value="SPERM ACROSOME MEMBRANE-ASSOCIATED PROTEIN 1"/>
    <property type="match status" value="1"/>
</dbReference>
<feature type="compositionally biased region" description="Acidic residues" evidence="1">
    <location>
        <begin position="142"/>
        <end position="168"/>
    </location>
</feature>
<dbReference type="CTD" id="81833"/>
<dbReference type="RefSeq" id="XP_045368119.1">
    <property type="nucleotide sequence ID" value="XM_045512163.1"/>
</dbReference>
<dbReference type="GO" id="GO:0001675">
    <property type="term" value="P:acrosome assembly"/>
    <property type="evidence" value="ECO:0007669"/>
    <property type="project" value="TreeGrafter"/>
</dbReference>
<gene>
    <name evidence="3" type="primary">SPACA1</name>
</gene>
<protein>
    <submittedName>
        <fullName evidence="3">Sperm acrosome membrane-associated protein 1</fullName>
    </submittedName>
</protein>
<organism evidence="3">
    <name type="scientific">Camelus bactrianus</name>
    <name type="common">Bactrian camel</name>
    <dbReference type="NCBI Taxonomy" id="9837"/>
    <lineage>
        <taxon>Eukaryota</taxon>
        <taxon>Metazoa</taxon>
        <taxon>Chordata</taxon>
        <taxon>Craniata</taxon>
        <taxon>Vertebrata</taxon>
        <taxon>Euteleostomi</taxon>
        <taxon>Mammalia</taxon>
        <taxon>Eutheria</taxon>
        <taxon>Laurasiatheria</taxon>
        <taxon>Artiodactyla</taxon>
        <taxon>Tylopoda</taxon>
        <taxon>Camelidae</taxon>
        <taxon>Camelus</taxon>
    </lineage>
</organism>
<feature type="transmembrane region" description="Helical" evidence="2">
    <location>
        <begin position="315"/>
        <end position="340"/>
    </location>
</feature>
<proteinExistence type="predicted"/>